<dbReference type="SUPFAM" id="SSF141868">
    <property type="entry name" value="EAL domain-like"/>
    <property type="match status" value="1"/>
</dbReference>
<dbReference type="Proteomes" id="UP001194469">
    <property type="component" value="Unassembled WGS sequence"/>
</dbReference>
<dbReference type="CDD" id="cd01948">
    <property type="entry name" value="EAL"/>
    <property type="match status" value="1"/>
</dbReference>
<sequence>MIATNPARAGSPSPARPHVHTPDAARTAAHGGSSPEEMPPDEMPPDEMPPDETIPAVAHHGGASSAGTPRRPQEPVIPVPSPVPGVAIADVFTLFQPLVSVRRHAVVGMEALSRGRVPGGAVMPPDLMFSTAAASGSALELDRLCRERAFAAFAPLVRRRPELLLFVNIDTAVLRRGVVGSGHIRQLAEASRISPNNVVLEIVESQVNDTDALMEFAARHRKLGFLVALDDVGAGHSNLERIAALKPDVLKLDRSLVSGLPDSFHRQEVVRALVGLARRIGAMTVAEGVEHEREAALLMDLGADVMQGFLFAHPSPEGAVAEGGTAMHNVARAYAALTLAQVEEEERRVATLRDAVHRLREDLHHACPGDFDMLLARYLNAESALECLYVLDGAGRQVSDTACNPYRLSASRRFIYQPARRGTDHSLKEYFLPMRSGIEECLTAPYISRASGNLCVTLAVRFTDATGAPHVLCADAGRPDRRRRGA</sequence>
<feature type="compositionally biased region" description="Acidic residues" evidence="1">
    <location>
        <begin position="38"/>
        <end position="50"/>
    </location>
</feature>
<proteinExistence type="predicted"/>
<dbReference type="SMART" id="SM00052">
    <property type="entry name" value="EAL"/>
    <property type="match status" value="1"/>
</dbReference>
<reference evidence="3 4" key="1">
    <citation type="submission" date="2019-08" db="EMBL/GenBank/DDBJ databases">
        <authorList>
            <person name="Luo N."/>
        </authorList>
    </citation>
    <scope>NUCLEOTIDE SEQUENCE [LARGE SCALE GENOMIC DNA]</scope>
    <source>
        <strain evidence="3 4">NCIMB 9442</strain>
    </source>
</reference>
<dbReference type="PANTHER" id="PTHR33121">
    <property type="entry name" value="CYCLIC DI-GMP PHOSPHODIESTERASE PDEF"/>
    <property type="match status" value="1"/>
</dbReference>
<evidence type="ECO:0000256" key="1">
    <source>
        <dbReference type="SAM" id="MobiDB-lite"/>
    </source>
</evidence>
<dbReference type="Gene3D" id="3.20.20.450">
    <property type="entry name" value="EAL domain"/>
    <property type="match status" value="1"/>
</dbReference>
<dbReference type="InterPro" id="IPR050706">
    <property type="entry name" value="Cyclic-di-GMP_PDE-like"/>
</dbReference>
<protein>
    <submittedName>
        <fullName evidence="3">EAL domain-containing protein</fullName>
    </submittedName>
</protein>
<evidence type="ECO:0000313" key="3">
    <source>
        <dbReference type="EMBL" id="MBG3878292.1"/>
    </source>
</evidence>
<dbReference type="EMBL" id="VRYY01000534">
    <property type="protein sequence ID" value="MBG3878292.1"/>
    <property type="molecule type" value="Genomic_DNA"/>
</dbReference>
<keyword evidence="4" id="KW-1185">Reference proteome</keyword>
<dbReference type="PANTHER" id="PTHR33121:SF70">
    <property type="entry name" value="SIGNALING PROTEIN YKOW"/>
    <property type="match status" value="1"/>
</dbReference>
<dbReference type="InterPro" id="IPR001633">
    <property type="entry name" value="EAL_dom"/>
</dbReference>
<gene>
    <name evidence="3" type="ORF">FVW20_15055</name>
</gene>
<dbReference type="PROSITE" id="PS50883">
    <property type="entry name" value="EAL"/>
    <property type="match status" value="1"/>
</dbReference>
<dbReference type="Pfam" id="PF00563">
    <property type="entry name" value="EAL"/>
    <property type="match status" value="1"/>
</dbReference>
<dbReference type="SUPFAM" id="SSF103190">
    <property type="entry name" value="Sensory domain-like"/>
    <property type="match status" value="1"/>
</dbReference>
<feature type="region of interest" description="Disordered" evidence="1">
    <location>
        <begin position="1"/>
        <end position="78"/>
    </location>
</feature>
<accession>A0ABS0J830</accession>
<dbReference type="Gene3D" id="3.30.450.20">
    <property type="entry name" value="PAS domain"/>
    <property type="match status" value="1"/>
</dbReference>
<feature type="domain" description="EAL" evidence="2">
    <location>
        <begin position="72"/>
        <end position="328"/>
    </location>
</feature>
<organism evidence="3 4">
    <name type="scientific">Nitratidesulfovibrio oxamicus</name>
    <dbReference type="NCBI Taxonomy" id="32016"/>
    <lineage>
        <taxon>Bacteria</taxon>
        <taxon>Pseudomonadati</taxon>
        <taxon>Thermodesulfobacteriota</taxon>
        <taxon>Desulfovibrionia</taxon>
        <taxon>Desulfovibrionales</taxon>
        <taxon>Desulfovibrionaceae</taxon>
        <taxon>Nitratidesulfovibrio</taxon>
    </lineage>
</organism>
<feature type="compositionally biased region" description="Low complexity" evidence="1">
    <location>
        <begin position="58"/>
        <end position="67"/>
    </location>
</feature>
<comment type="caution">
    <text evidence="3">The sequence shown here is derived from an EMBL/GenBank/DDBJ whole genome shotgun (WGS) entry which is preliminary data.</text>
</comment>
<evidence type="ECO:0000313" key="4">
    <source>
        <dbReference type="Proteomes" id="UP001194469"/>
    </source>
</evidence>
<name>A0ABS0J830_9BACT</name>
<feature type="compositionally biased region" description="Low complexity" evidence="1">
    <location>
        <begin position="1"/>
        <end position="13"/>
    </location>
</feature>
<evidence type="ECO:0000259" key="2">
    <source>
        <dbReference type="PROSITE" id="PS50883"/>
    </source>
</evidence>
<dbReference type="InterPro" id="IPR035919">
    <property type="entry name" value="EAL_sf"/>
</dbReference>
<dbReference type="InterPro" id="IPR029151">
    <property type="entry name" value="Sensor-like_sf"/>
</dbReference>
<dbReference type="CDD" id="cd18773">
    <property type="entry name" value="PDC1_HK_sensor"/>
    <property type="match status" value="1"/>
</dbReference>